<dbReference type="GO" id="GO:0005634">
    <property type="term" value="C:nucleus"/>
    <property type="evidence" value="ECO:0007669"/>
    <property type="project" value="UniProtKB-SubCell"/>
</dbReference>
<keyword evidence="5" id="KW-1185">Reference proteome</keyword>
<feature type="region of interest" description="Disordered" evidence="3">
    <location>
        <begin position="282"/>
        <end position="305"/>
    </location>
</feature>
<proteinExistence type="predicted"/>
<name>A0A6P7HT49_9TELE</name>
<dbReference type="InterPro" id="IPR025151">
    <property type="entry name" value="ELYS_dom"/>
</dbReference>
<gene>
    <name evidence="6" type="primary">LOC114427767</name>
</gene>
<dbReference type="PANTHER" id="PTHR21583">
    <property type="entry name" value="ELYS PROTEIN"/>
    <property type="match status" value="1"/>
</dbReference>
<feature type="region of interest" description="Disordered" evidence="3">
    <location>
        <begin position="608"/>
        <end position="630"/>
    </location>
</feature>
<protein>
    <submittedName>
        <fullName evidence="6">Uncharacterized protein LOC114427767</fullName>
    </submittedName>
</protein>
<feature type="domain" description="ELYS-like" evidence="4">
    <location>
        <begin position="5"/>
        <end position="98"/>
    </location>
</feature>
<dbReference type="InParanoid" id="A0A6P7HT49"/>
<dbReference type="InterPro" id="IPR052620">
    <property type="entry name" value="ELYS/MEL-28_NucAsmblyFactor"/>
</dbReference>
<evidence type="ECO:0000256" key="3">
    <source>
        <dbReference type="SAM" id="MobiDB-lite"/>
    </source>
</evidence>
<evidence type="ECO:0000256" key="2">
    <source>
        <dbReference type="ARBA" id="ARBA00023242"/>
    </source>
</evidence>
<dbReference type="GeneID" id="114427767"/>
<organism evidence="5 6">
    <name type="scientific">Parambassis ranga</name>
    <name type="common">Indian glassy fish</name>
    <dbReference type="NCBI Taxonomy" id="210632"/>
    <lineage>
        <taxon>Eukaryota</taxon>
        <taxon>Metazoa</taxon>
        <taxon>Chordata</taxon>
        <taxon>Craniata</taxon>
        <taxon>Vertebrata</taxon>
        <taxon>Euteleostomi</taxon>
        <taxon>Actinopterygii</taxon>
        <taxon>Neopterygii</taxon>
        <taxon>Teleostei</taxon>
        <taxon>Neoteleostei</taxon>
        <taxon>Acanthomorphata</taxon>
        <taxon>Ovalentaria</taxon>
        <taxon>Ambassidae</taxon>
        <taxon>Parambassis</taxon>
    </lineage>
</organism>
<evidence type="ECO:0000256" key="1">
    <source>
        <dbReference type="ARBA" id="ARBA00004123"/>
    </source>
</evidence>
<dbReference type="AlphaFoldDB" id="A0A6P7HT49"/>
<dbReference type="Proteomes" id="UP000515145">
    <property type="component" value="Chromosome 22"/>
</dbReference>
<keyword evidence="2" id="KW-0539">Nucleus</keyword>
<sequence length="630" mass="69792">MDFTQASMELLLNPRAAVPWQSWQHRCIIHSLLTRKQPRMALRYLQWARPAIETVEDAKLSADVLLQSSCVSDAWALLKRCQSENEDMVLYFLQACERLSLCAEASKYIPEGYNNTDGGSETTELPQMMTACCPLSARLYQAQKTSPVSPDEFIRLVRHAVMEVRNPPARIREVVWPEHSERKSNCTEMFLSTKNVRRFTPPSPLGTIKETEQTDDLEEEQSLIHNHPEMQEHISSSEDLSSVSASSFTSASPLLLLKRDHPYVYESTLTLQKISSLLTDGENQCREGDDEEAESGTSSSLDTLPDCPELILTPDGATAPLYLSSIDKDSLVEMMLSADGGEEDGTQGVNMFSLTGPWIDDNVFLDSRSDFQSQFYSNEGSQSVPDVLLPDDVTPFWSSSVSLNQENQSDYIPSHMFSCSEAATSPCIQKLHQETYEQNLSCIPSETNKNLPDLHQSFLLEEPTARDSEHDNSLPSLQCSSSFPSHLTNCSPTCSIKVTSVPPDGTNESSLKSTDELCLPSTSSWHDHCRAGGWWTQGGEARQDFTGLLSATEPGAVITSDKKRLSLVLGQPYSLLNFTDSSSKQKGDSREATQAENIEAAGWSGLAKVSQGAIRSGRTRSRSSKRGKRK</sequence>
<evidence type="ECO:0000313" key="6">
    <source>
        <dbReference type="RefSeq" id="XP_028251784.1"/>
    </source>
</evidence>
<evidence type="ECO:0000313" key="5">
    <source>
        <dbReference type="Proteomes" id="UP000515145"/>
    </source>
</evidence>
<dbReference type="PANTHER" id="PTHR21583:SF8">
    <property type="entry name" value="PROTEIN ELYS"/>
    <property type="match status" value="1"/>
</dbReference>
<reference evidence="6" key="2">
    <citation type="submission" date="2025-08" db="UniProtKB">
        <authorList>
            <consortium name="RefSeq"/>
        </authorList>
    </citation>
    <scope>IDENTIFICATION</scope>
</reference>
<comment type="subcellular location">
    <subcellularLocation>
        <location evidence="1">Nucleus</location>
    </subcellularLocation>
</comment>
<evidence type="ECO:0000259" key="4">
    <source>
        <dbReference type="Pfam" id="PF13934"/>
    </source>
</evidence>
<dbReference type="OrthoDB" id="6513151at2759"/>
<dbReference type="Pfam" id="PF13934">
    <property type="entry name" value="ELYS"/>
    <property type="match status" value="1"/>
</dbReference>
<feature type="compositionally biased region" description="Basic residues" evidence="3">
    <location>
        <begin position="617"/>
        <end position="630"/>
    </location>
</feature>
<dbReference type="RefSeq" id="XP_028251784.1">
    <property type="nucleotide sequence ID" value="XM_028395983.1"/>
</dbReference>
<accession>A0A6P7HT49</accession>
<reference evidence="5" key="1">
    <citation type="submission" date="2024-06" db="UniProtKB">
        <authorList>
            <consortium name="RefSeq"/>
        </authorList>
    </citation>
    <scope>NUCLEOTIDE SEQUENCE [LARGE SCALE GENOMIC DNA]</scope>
</reference>